<dbReference type="RefSeq" id="WP_130781596.1">
    <property type="nucleotide sequence ID" value="NZ_BIMR01000160.1"/>
</dbReference>
<dbReference type="SUPFAM" id="SSF50156">
    <property type="entry name" value="PDZ domain-like"/>
    <property type="match status" value="1"/>
</dbReference>
<feature type="transmembrane region" description="Helical" evidence="11">
    <location>
        <begin position="352"/>
        <end position="372"/>
    </location>
</feature>
<dbReference type="Pfam" id="PF02163">
    <property type="entry name" value="Peptidase_M50"/>
    <property type="match status" value="1"/>
</dbReference>
<feature type="transmembrane region" description="Helical" evidence="11">
    <location>
        <begin position="411"/>
        <end position="432"/>
    </location>
</feature>
<comment type="similarity">
    <text evidence="3">Belongs to the peptidase M50B family.</text>
</comment>
<evidence type="ECO:0000259" key="13">
    <source>
        <dbReference type="Pfam" id="PF17820"/>
    </source>
</evidence>
<keyword evidence="8 11" id="KW-1133">Transmembrane helix</keyword>
<evidence type="ECO:0000256" key="5">
    <source>
        <dbReference type="ARBA" id="ARBA00022692"/>
    </source>
</evidence>
<dbReference type="Proteomes" id="UP000289954">
    <property type="component" value="Unassembled WGS sequence"/>
</dbReference>
<keyword evidence="7" id="KW-0862">Zinc</keyword>
<evidence type="ECO:0000256" key="4">
    <source>
        <dbReference type="ARBA" id="ARBA00022670"/>
    </source>
</evidence>
<evidence type="ECO:0000256" key="7">
    <source>
        <dbReference type="ARBA" id="ARBA00022833"/>
    </source>
</evidence>
<keyword evidence="15" id="KW-1185">Reference proteome</keyword>
<dbReference type="GO" id="GO:0016020">
    <property type="term" value="C:membrane"/>
    <property type="evidence" value="ECO:0007669"/>
    <property type="project" value="UniProtKB-SubCell"/>
</dbReference>
<organism evidence="14 15">
    <name type="scientific">Cellulomonas biazotea</name>
    <dbReference type="NCBI Taxonomy" id="1709"/>
    <lineage>
        <taxon>Bacteria</taxon>
        <taxon>Bacillati</taxon>
        <taxon>Actinomycetota</taxon>
        <taxon>Actinomycetes</taxon>
        <taxon>Micrococcales</taxon>
        <taxon>Cellulomonadaceae</taxon>
        <taxon>Cellulomonas</taxon>
    </lineage>
</organism>
<dbReference type="PANTHER" id="PTHR42837">
    <property type="entry name" value="REGULATOR OF SIGMA-E PROTEASE RSEP"/>
    <property type="match status" value="1"/>
</dbReference>
<evidence type="ECO:0000256" key="8">
    <source>
        <dbReference type="ARBA" id="ARBA00022989"/>
    </source>
</evidence>
<sequence>MAYLVGVLIFVVVLLASIALHEVGHMVPAKRFGVRVSHYMVGFGPTLWSRTKGETEYGLKAIPLGGFVRLVGMYPPDEAVGNPPARTWLGRLARDARQASAEEIRPGEDHRAFYRLSTPKKLVVMLGGPVMNLVIAFVLLAIALAGFGAPTGSSTTLQAVYQCVLPVDAPADRTCTDADTAAPGAAAGLQPGDTVVAYDGTPVESWAQLTDLIRATGDQAVPVVVERDGEQVDLTVTPVVADRPVFDADGEPVLGADGRPTTEPVGFLGVQPTIALEPVSVLSVPGVVAERTWQTVEVVATLPARVVDLVQSTFGTETRDVTSIVGIVGIGRFAGEIGAYDGGGAVGLQIKVVSWLEMLAMLNVALFVFNLIPLPPLDGGHVATALWEGARRQAARLRGLPRPGPSDSARLVPVAYAVFVLLGAVGLLLVYADIFNPVTI</sequence>
<keyword evidence="10 11" id="KW-0472">Membrane</keyword>
<comment type="caution">
    <text evidence="14">The sequence shown here is derived from an EMBL/GenBank/DDBJ whole genome shotgun (WGS) entry which is preliminary data.</text>
</comment>
<keyword evidence="4" id="KW-0645">Protease</keyword>
<gene>
    <name evidence="14" type="ORF">CBZ_20490</name>
</gene>
<accession>A0A402DS72</accession>
<keyword evidence="9" id="KW-0482">Metalloprotease</keyword>
<evidence type="ECO:0000256" key="3">
    <source>
        <dbReference type="ARBA" id="ARBA00007931"/>
    </source>
</evidence>
<evidence type="ECO:0000256" key="10">
    <source>
        <dbReference type="ARBA" id="ARBA00023136"/>
    </source>
</evidence>
<evidence type="ECO:0000256" key="6">
    <source>
        <dbReference type="ARBA" id="ARBA00022801"/>
    </source>
</evidence>
<name>A0A402DS72_9CELL</name>
<feature type="domain" description="PDZ" evidence="13">
    <location>
        <begin position="177"/>
        <end position="227"/>
    </location>
</feature>
<dbReference type="PANTHER" id="PTHR42837:SF2">
    <property type="entry name" value="MEMBRANE METALLOPROTEASE ARASP2, CHLOROPLASTIC-RELATED"/>
    <property type="match status" value="1"/>
</dbReference>
<proteinExistence type="inferred from homology"/>
<evidence type="ECO:0000256" key="1">
    <source>
        <dbReference type="ARBA" id="ARBA00001947"/>
    </source>
</evidence>
<dbReference type="GO" id="GO:0004222">
    <property type="term" value="F:metalloendopeptidase activity"/>
    <property type="evidence" value="ECO:0007669"/>
    <property type="project" value="InterPro"/>
</dbReference>
<dbReference type="InterPro" id="IPR008915">
    <property type="entry name" value="Peptidase_M50"/>
</dbReference>
<dbReference type="InterPro" id="IPR036034">
    <property type="entry name" value="PDZ_sf"/>
</dbReference>
<evidence type="ECO:0000259" key="12">
    <source>
        <dbReference type="Pfam" id="PF02163"/>
    </source>
</evidence>
<feature type="domain" description="Peptidase M50" evidence="12">
    <location>
        <begin position="10"/>
        <end position="395"/>
    </location>
</feature>
<comment type="cofactor">
    <cofactor evidence="1">
        <name>Zn(2+)</name>
        <dbReference type="ChEBI" id="CHEBI:29105"/>
    </cofactor>
</comment>
<dbReference type="Gene3D" id="2.30.42.10">
    <property type="match status" value="1"/>
</dbReference>
<dbReference type="InterPro" id="IPR004387">
    <property type="entry name" value="Pept_M50_Zn"/>
</dbReference>
<evidence type="ECO:0000256" key="11">
    <source>
        <dbReference type="SAM" id="Phobius"/>
    </source>
</evidence>
<dbReference type="Pfam" id="PF17820">
    <property type="entry name" value="PDZ_6"/>
    <property type="match status" value="1"/>
</dbReference>
<dbReference type="OrthoDB" id="9782003at2"/>
<evidence type="ECO:0000313" key="15">
    <source>
        <dbReference type="Proteomes" id="UP000289954"/>
    </source>
</evidence>
<comment type="subcellular location">
    <subcellularLocation>
        <location evidence="2">Membrane</location>
        <topology evidence="2">Multi-pass membrane protein</topology>
    </subcellularLocation>
</comment>
<keyword evidence="6" id="KW-0378">Hydrolase</keyword>
<evidence type="ECO:0000256" key="9">
    <source>
        <dbReference type="ARBA" id="ARBA00023049"/>
    </source>
</evidence>
<dbReference type="EMBL" id="BIMR01000160">
    <property type="protein sequence ID" value="GCE76993.1"/>
    <property type="molecule type" value="Genomic_DNA"/>
</dbReference>
<dbReference type="InterPro" id="IPR041489">
    <property type="entry name" value="PDZ_6"/>
</dbReference>
<protein>
    <submittedName>
        <fullName evidence="14">Peptidase</fullName>
    </submittedName>
</protein>
<reference evidence="14 15" key="1">
    <citation type="submission" date="2019-01" db="EMBL/GenBank/DDBJ databases">
        <title>Draft genome sequence of Cellulomonas takizawaensis strain TKZ-21.</title>
        <authorList>
            <person name="Yamamura H."/>
            <person name="Hayashi T."/>
            <person name="Hamada M."/>
            <person name="Serisawa Y."/>
            <person name="Matsuyama K."/>
            <person name="Nakagawa Y."/>
            <person name="Otoguro M."/>
            <person name="Yanagida F."/>
            <person name="Hayakawa M."/>
        </authorList>
    </citation>
    <scope>NUCLEOTIDE SEQUENCE [LARGE SCALE GENOMIC DNA]</scope>
    <source>
        <strain evidence="14 15">NBRC12680</strain>
    </source>
</reference>
<evidence type="ECO:0000256" key="2">
    <source>
        <dbReference type="ARBA" id="ARBA00004141"/>
    </source>
</evidence>
<dbReference type="AlphaFoldDB" id="A0A402DS72"/>
<feature type="transmembrane region" description="Helical" evidence="11">
    <location>
        <begin position="122"/>
        <end position="147"/>
    </location>
</feature>
<dbReference type="GO" id="GO:0006508">
    <property type="term" value="P:proteolysis"/>
    <property type="evidence" value="ECO:0007669"/>
    <property type="project" value="UniProtKB-KW"/>
</dbReference>
<evidence type="ECO:0000313" key="14">
    <source>
        <dbReference type="EMBL" id="GCE76993.1"/>
    </source>
</evidence>
<keyword evidence="5 11" id="KW-0812">Transmembrane</keyword>
<dbReference type="CDD" id="cd06163">
    <property type="entry name" value="S2P-M50_PDZ_RseP-like"/>
    <property type="match status" value="1"/>
</dbReference>